<evidence type="ECO:0000256" key="1">
    <source>
        <dbReference type="ARBA" id="ARBA00005251"/>
    </source>
</evidence>
<comment type="similarity">
    <text evidence="1 4">Belongs to the universal ribosomal protein uS9 family.</text>
</comment>
<dbReference type="InterPro" id="IPR020568">
    <property type="entry name" value="Ribosomal_Su5_D2-typ_SF"/>
</dbReference>
<dbReference type="GO" id="GO:0006412">
    <property type="term" value="P:translation"/>
    <property type="evidence" value="ECO:0007669"/>
    <property type="project" value="InterPro"/>
</dbReference>
<sequence>MKRKINLKRKCATVLIKLLTGTGKIIINGKNIHDYMQNNPRKAPLSLLESEKNYDVIIKCLGGGLSGQAEAIKLALSRALYKLVEIPNQQILKENGFLTRNSLCKERRKYGLKKARKAPQFSKR</sequence>
<gene>
    <name evidence="5" type="primary">rps9</name>
</gene>
<evidence type="ECO:0000313" key="5">
    <source>
        <dbReference type="EMBL" id="AFZ88793.1"/>
    </source>
</evidence>
<dbReference type="RefSeq" id="YP_007317191.1">
    <property type="nucleotide sequence ID" value="NC_020018.1"/>
</dbReference>
<dbReference type="InterPro" id="IPR014721">
    <property type="entry name" value="Ribsml_uS5_D2-typ_fold_subgr"/>
</dbReference>
<dbReference type="EMBL" id="JX457480">
    <property type="protein sequence ID" value="AFZ88793.1"/>
    <property type="molecule type" value="Genomic_DNA"/>
</dbReference>
<dbReference type="InterPro" id="IPR023035">
    <property type="entry name" value="Ribosomal_uS9_bac/plastid"/>
</dbReference>
<evidence type="ECO:0000256" key="4">
    <source>
        <dbReference type="RuleBase" id="RU003815"/>
    </source>
</evidence>
<dbReference type="GO" id="GO:0015935">
    <property type="term" value="C:small ribosomal subunit"/>
    <property type="evidence" value="ECO:0007669"/>
    <property type="project" value="TreeGrafter"/>
</dbReference>
<dbReference type="InterPro" id="IPR000754">
    <property type="entry name" value="Ribosomal_uS9"/>
</dbReference>
<geneLocation type="chloroplast" evidence="5"/>
<proteinExistence type="inferred from homology"/>
<dbReference type="Gene3D" id="3.30.230.10">
    <property type="match status" value="1"/>
</dbReference>
<evidence type="ECO:0000256" key="2">
    <source>
        <dbReference type="ARBA" id="ARBA00022980"/>
    </source>
</evidence>
<dbReference type="InterPro" id="IPR020574">
    <property type="entry name" value="Ribosomal_uS9_CS"/>
</dbReference>
<dbReference type="PANTHER" id="PTHR21569:SF1">
    <property type="entry name" value="SMALL RIBOSOMAL SUBUNIT PROTEIN US9M"/>
    <property type="match status" value="1"/>
</dbReference>
<protein>
    <submittedName>
        <fullName evidence="5">Ribosomal protein S9</fullName>
    </submittedName>
</protein>
<dbReference type="GeneID" id="14411887"/>
<dbReference type="GO" id="GO:0003723">
    <property type="term" value="F:RNA binding"/>
    <property type="evidence" value="ECO:0007669"/>
    <property type="project" value="TreeGrafter"/>
</dbReference>
<accession>L0BHT5</accession>
<dbReference type="AlphaFoldDB" id="L0BHT5"/>
<keyword evidence="2 4" id="KW-0689">Ribosomal protein</keyword>
<dbReference type="SUPFAM" id="SSF54211">
    <property type="entry name" value="Ribosomal protein S5 domain 2-like"/>
    <property type="match status" value="1"/>
</dbReference>
<dbReference type="GO" id="GO:0005737">
    <property type="term" value="C:cytoplasm"/>
    <property type="evidence" value="ECO:0007669"/>
    <property type="project" value="UniProtKB-ARBA"/>
</dbReference>
<dbReference type="Pfam" id="PF00380">
    <property type="entry name" value="Ribosomal_S9"/>
    <property type="match status" value="1"/>
</dbReference>
<keyword evidence="5" id="KW-0150">Chloroplast</keyword>
<dbReference type="PANTHER" id="PTHR21569">
    <property type="entry name" value="RIBOSOMAL PROTEIN S9"/>
    <property type="match status" value="1"/>
</dbReference>
<dbReference type="NCBIfam" id="NF001099">
    <property type="entry name" value="PRK00132.1"/>
    <property type="match status" value="1"/>
</dbReference>
<dbReference type="GO" id="GO:0003735">
    <property type="term" value="F:structural constituent of ribosome"/>
    <property type="evidence" value="ECO:0007669"/>
    <property type="project" value="InterPro"/>
</dbReference>
<name>L0BHT5_MONAE</name>
<organism evidence="5">
    <name type="scientific">Monomorphina aenigmatica</name>
    <name type="common">Euglenoid</name>
    <name type="synonym">Phacus aenigmaticus</name>
    <dbReference type="NCBI Taxonomy" id="304863"/>
    <lineage>
        <taxon>Eukaryota</taxon>
        <taxon>Discoba</taxon>
        <taxon>Euglenozoa</taxon>
        <taxon>Euglenida</taxon>
        <taxon>Spirocuta</taxon>
        <taxon>Euglenophyceae</taxon>
        <taxon>Euglenales</taxon>
        <taxon>Euglenaceae</taxon>
        <taxon>Monomorphina</taxon>
    </lineage>
</organism>
<dbReference type="PROSITE" id="PS00360">
    <property type="entry name" value="RIBOSOMAL_S9"/>
    <property type="match status" value="1"/>
</dbReference>
<keyword evidence="5" id="KW-0934">Plastid</keyword>
<reference evidence="5" key="1">
    <citation type="journal article" date="2012" name="PLoS ONE">
        <title>Evidence for Transitional Stages in the Evolution of Euglenid Group II Introns and Twintrons in the Monomorphina aenigmatica Plastid Genome.</title>
        <authorList>
            <person name="Pombert J.-F."/>
            <person name="James E.R."/>
            <person name="Janouskovec J."/>
            <person name="Keeling P.J."/>
        </authorList>
    </citation>
    <scope>NUCLEOTIDE SEQUENCE</scope>
    <source>
        <strain evidence="5">UTEX1284</strain>
    </source>
</reference>
<keyword evidence="3 4" id="KW-0687">Ribonucleoprotein</keyword>
<evidence type="ECO:0000256" key="3">
    <source>
        <dbReference type="ARBA" id="ARBA00023274"/>
    </source>
</evidence>